<dbReference type="GeneID" id="77948057"/>
<protein>
    <recommendedName>
        <fullName evidence="3">Major capsid protein</fullName>
    </recommendedName>
</protein>
<accession>A0A4Y5TNL1</accession>
<proteinExistence type="predicted"/>
<reference evidence="1 2" key="1">
    <citation type="submission" date="2019-04" db="EMBL/GenBank/DDBJ databases">
        <title>Complete genome sequence of a novel bacteriophage, PBPA162, infecting Pseudomonas aeruginosa.</title>
        <authorList>
            <person name="Myung H."/>
            <person name="Hong H."/>
            <person name="Cho J."/>
        </authorList>
    </citation>
    <scope>NUCLEOTIDE SEQUENCE [LARGE SCALE GENOMIC DNA]</scope>
</reference>
<evidence type="ECO:0000313" key="2">
    <source>
        <dbReference type="Proteomes" id="UP000319293"/>
    </source>
</evidence>
<dbReference type="Proteomes" id="UP000319293">
    <property type="component" value="Segment"/>
</dbReference>
<sequence length="344" mass="37420">MSQGVTRISDVVVPEIFTGYVQQITRERSRLIQSSAVEYSQELSNLLGGGGLTFNIPSFKDLDNDEENISSDDPAVKSTPNKIGTATEVQVRLSRNNSWSSMDLTAALAGPDPMNAIANRVSDYWVRRLQQLFVSTVKGVFAANALATPAGNQTQNDMIHDISGSAYVKGVTDFSAEAFIDGCLTMGDRMEDLRMVMVHSVVYARMQKNNLIDFIPDARGEILIPTFLGREVIVDDGMPTDGNGVFETWIMGAGAFAFGQNSPKVPTAVERKEDSGNGGGQEILYNRVEWAMHPKGYAFIGQGFPNGGPSNASSAGNLAAASSWSRAWSERKMIRIAKLVTREY</sequence>
<evidence type="ECO:0008006" key="3">
    <source>
        <dbReference type="Google" id="ProtNLM"/>
    </source>
</evidence>
<evidence type="ECO:0000313" key="1">
    <source>
        <dbReference type="EMBL" id="QDB70872.1"/>
    </source>
</evidence>
<dbReference type="EMBL" id="MK816297">
    <property type="protein sequence ID" value="QDB70872.1"/>
    <property type="molecule type" value="Genomic_DNA"/>
</dbReference>
<keyword evidence="2" id="KW-1185">Reference proteome</keyword>
<dbReference type="KEGG" id="vg:77948057"/>
<name>A0A4Y5TNL1_9CAUD</name>
<dbReference type="RefSeq" id="YP_010671801.1">
    <property type="nucleotide sequence ID" value="NC_070971.1"/>
</dbReference>
<organism evidence="1 2">
    <name type="scientific">Pseudomonas virus PBPA162</name>
    <dbReference type="NCBI Taxonomy" id="2588096"/>
    <lineage>
        <taxon>Viruses</taxon>
        <taxon>Duplodnaviria</taxon>
        <taxon>Heunggongvirae</taxon>
        <taxon>Uroviricota</taxon>
        <taxon>Caudoviricetes</taxon>
        <taxon>Queuovirinae</taxon>
        <taxon>Iggyvirus</taxon>
        <taxon>Iggyvirus PBPA162</taxon>
    </lineage>
</organism>